<keyword evidence="10" id="KW-1185">Reference proteome</keyword>
<evidence type="ECO:0000256" key="4">
    <source>
        <dbReference type="ARBA" id="ARBA00022692"/>
    </source>
</evidence>
<dbReference type="PANTHER" id="PTHR35093:SF8">
    <property type="entry name" value="OUTER MEMBRANE PROTEIN NMB0088-RELATED"/>
    <property type="match status" value="1"/>
</dbReference>
<comment type="similarity">
    <text evidence="2">Belongs to the OmpP1/FadL family.</text>
</comment>
<keyword evidence="4" id="KW-0812">Transmembrane</keyword>
<dbReference type="Gene3D" id="2.40.160.60">
    <property type="entry name" value="Outer membrane protein transport protein (OMPP1/FadL/TodX)"/>
    <property type="match status" value="1"/>
</dbReference>
<evidence type="ECO:0000256" key="7">
    <source>
        <dbReference type="ARBA" id="ARBA00023237"/>
    </source>
</evidence>
<evidence type="ECO:0000256" key="8">
    <source>
        <dbReference type="SAM" id="SignalP"/>
    </source>
</evidence>
<keyword evidence="7" id="KW-0998">Cell outer membrane</keyword>
<keyword evidence="3" id="KW-1134">Transmembrane beta strand</keyword>
<evidence type="ECO:0000313" key="10">
    <source>
        <dbReference type="Proteomes" id="UP001597118"/>
    </source>
</evidence>
<dbReference type="Pfam" id="PF03349">
    <property type="entry name" value="Toluene_X"/>
    <property type="match status" value="1"/>
</dbReference>
<sequence length="407" mass="43966">MVKKLIFGMLFTGISSGAALAQGFQVNLQGQKQIGMAGAGSGLALDEAAVYYNPGAVSMLQRNAISAGISPVFFKSAFLQSGSNTVEYNKDEIATPIQVYGVWGPKSGKYKLGLGVYTPFGGLNNWGDDWSGKYTITSLDLKAIYIQPTLSVKLSENIGVGAGFVFNHGIVDLKRRVPISNNAGEAGSAQLKGSGNAYGWNAGIYMKSDNGISAGISYKSKVVTKVEDGDAMFDVANSLKPTFPTKFNSELPLPGTLTLGLGYEASKKTLLALDLSWTDWKVYKSLDFKYDNNTRVPNTSSPRNYGDGYSVKFGFQHTTSEKFAFRAGAGYVFTPVKLGYVTPEVPDADRIVLTAGLSYSFTPKFGVDVSFMYEGLKKLTETNYETQLSGTFKSDVYIPGISLAYRW</sequence>
<comment type="caution">
    <text evidence="9">The sequence shown here is derived from an EMBL/GenBank/DDBJ whole genome shotgun (WGS) entry which is preliminary data.</text>
</comment>
<dbReference type="RefSeq" id="WP_379660964.1">
    <property type="nucleotide sequence ID" value="NZ_JBHUDG010000002.1"/>
</dbReference>
<evidence type="ECO:0000256" key="3">
    <source>
        <dbReference type="ARBA" id="ARBA00022452"/>
    </source>
</evidence>
<feature type="signal peptide" evidence="8">
    <location>
        <begin position="1"/>
        <end position="21"/>
    </location>
</feature>
<dbReference type="Proteomes" id="UP001597118">
    <property type="component" value="Unassembled WGS sequence"/>
</dbReference>
<name>A0ABW4I8P7_9SPHI</name>
<comment type="subcellular location">
    <subcellularLocation>
        <location evidence="1">Cell outer membrane</location>
        <topology evidence="1">Multi-pass membrane protein</topology>
    </subcellularLocation>
</comment>
<dbReference type="InterPro" id="IPR005017">
    <property type="entry name" value="OMPP1/FadL/TodX"/>
</dbReference>
<accession>A0ABW4I8P7</accession>
<evidence type="ECO:0000256" key="5">
    <source>
        <dbReference type="ARBA" id="ARBA00022729"/>
    </source>
</evidence>
<protein>
    <submittedName>
        <fullName evidence="9">OmpP1/FadL family transporter</fullName>
    </submittedName>
</protein>
<organism evidence="9 10">
    <name type="scientific">Pseudopedobacter beijingensis</name>
    <dbReference type="NCBI Taxonomy" id="1207056"/>
    <lineage>
        <taxon>Bacteria</taxon>
        <taxon>Pseudomonadati</taxon>
        <taxon>Bacteroidota</taxon>
        <taxon>Sphingobacteriia</taxon>
        <taxon>Sphingobacteriales</taxon>
        <taxon>Sphingobacteriaceae</taxon>
        <taxon>Pseudopedobacter</taxon>
    </lineage>
</organism>
<evidence type="ECO:0000313" key="9">
    <source>
        <dbReference type="EMBL" id="MFD1628580.1"/>
    </source>
</evidence>
<evidence type="ECO:0000256" key="6">
    <source>
        <dbReference type="ARBA" id="ARBA00023136"/>
    </source>
</evidence>
<dbReference type="PANTHER" id="PTHR35093">
    <property type="entry name" value="OUTER MEMBRANE PROTEIN NMB0088-RELATED"/>
    <property type="match status" value="1"/>
</dbReference>
<reference evidence="10" key="1">
    <citation type="journal article" date="2019" name="Int. J. Syst. Evol. Microbiol.">
        <title>The Global Catalogue of Microorganisms (GCM) 10K type strain sequencing project: providing services to taxonomists for standard genome sequencing and annotation.</title>
        <authorList>
            <consortium name="The Broad Institute Genomics Platform"/>
            <consortium name="The Broad Institute Genome Sequencing Center for Infectious Disease"/>
            <person name="Wu L."/>
            <person name="Ma J."/>
        </authorList>
    </citation>
    <scope>NUCLEOTIDE SEQUENCE [LARGE SCALE GENOMIC DNA]</scope>
    <source>
        <strain evidence="10">CCUG 53762</strain>
    </source>
</reference>
<dbReference type="SUPFAM" id="SSF56935">
    <property type="entry name" value="Porins"/>
    <property type="match status" value="1"/>
</dbReference>
<feature type="chain" id="PRO_5046087030" evidence="8">
    <location>
        <begin position="22"/>
        <end position="407"/>
    </location>
</feature>
<evidence type="ECO:0000256" key="1">
    <source>
        <dbReference type="ARBA" id="ARBA00004571"/>
    </source>
</evidence>
<proteinExistence type="inferred from homology"/>
<gene>
    <name evidence="9" type="ORF">ACFSAH_01755</name>
</gene>
<keyword evidence="6" id="KW-0472">Membrane</keyword>
<keyword evidence="5 8" id="KW-0732">Signal</keyword>
<evidence type="ECO:0000256" key="2">
    <source>
        <dbReference type="ARBA" id="ARBA00008163"/>
    </source>
</evidence>
<dbReference type="EMBL" id="JBHUDG010000002">
    <property type="protein sequence ID" value="MFD1628580.1"/>
    <property type="molecule type" value="Genomic_DNA"/>
</dbReference>